<dbReference type="InterPro" id="IPR052061">
    <property type="entry name" value="PTE-AB_protein"/>
</dbReference>
<dbReference type="Proteomes" id="UP000016600">
    <property type="component" value="Unassembled WGS sequence"/>
</dbReference>
<accession>U2L434</accession>
<comment type="caution">
    <text evidence="2">The sequence shown here is derived from an EMBL/GenBank/DDBJ whole genome shotgun (WGS) entry which is preliminary data.</text>
</comment>
<feature type="domain" description="Thioesterase" evidence="1">
    <location>
        <begin position="53"/>
        <end position="128"/>
    </location>
</feature>
<gene>
    <name evidence="2" type="ORF">HMPREF1218_1157</name>
</gene>
<dbReference type="PANTHER" id="PTHR47260">
    <property type="entry name" value="UPF0644 PROTEIN PB2B4.06"/>
    <property type="match status" value="1"/>
</dbReference>
<reference evidence="2 3" key="1">
    <citation type="submission" date="2013-08" db="EMBL/GenBank/DDBJ databases">
        <authorList>
            <person name="Durkin A.S."/>
            <person name="Haft D.R."/>
            <person name="McCorrison J."/>
            <person name="Torralba M."/>
            <person name="Gillis M."/>
            <person name="Haft D.H."/>
            <person name="Methe B."/>
            <person name="Sutton G."/>
            <person name="Nelson K.E."/>
        </authorList>
    </citation>
    <scope>NUCLEOTIDE SEQUENCE [LARGE SCALE GENOMIC DNA]</scope>
    <source>
        <strain evidence="2 3">F0068</strain>
    </source>
</reference>
<dbReference type="PANTHER" id="PTHR47260:SF1">
    <property type="entry name" value="UPF0644 PROTEIN PB2B4.06"/>
    <property type="match status" value="1"/>
</dbReference>
<evidence type="ECO:0000313" key="2">
    <source>
        <dbReference type="EMBL" id="ERJ99090.1"/>
    </source>
</evidence>
<dbReference type="RefSeq" id="WP_021584546.1">
    <property type="nucleotide sequence ID" value="NZ_AWET01000044.1"/>
</dbReference>
<dbReference type="InterPro" id="IPR029069">
    <property type="entry name" value="HotDog_dom_sf"/>
</dbReference>
<sequence length="161" mass="18248">MRKIKNPWLHKEGYDCFGCAPDNPIGLKMEFFEDGDDVISFWHPQTHYQGWVGTMHGGILATLVDETAGWVVTRKLQTTGMTTRLDVHYNHPLQSDDSQLTVRAHVTGQKRNLVSIAATIENSRGEVCVEADLVYYAMSTERAREMGFTHCDVEDEQLLSM</sequence>
<dbReference type="CDD" id="cd03443">
    <property type="entry name" value="PaaI_thioesterase"/>
    <property type="match status" value="1"/>
</dbReference>
<dbReference type="GO" id="GO:0016790">
    <property type="term" value="F:thiolester hydrolase activity"/>
    <property type="evidence" value="ECO:0007669"/>
    <property type="project" value="UniProtKB-ARBA"/>
</dbReference>
<organism evidence="2 3">
    <name type="scientific">Hoylesella pleuritidis F0068</name>
    <dbReference type="NCBI Taxonomy" id="1081904"/>
    <lineage>
        <taxon>Bacteria</taxon>
        <taxon>Pseudomonadati</taxon>
        <taxon>Bacteroidota</taxon>
        <taxon>Bacteroidia</taxon>
        <taxon>Bacteroidales</taxon>
        <taxon>Prevotellaceae</taxon>
        <taxon>Hoylesella</taxon>
    </lineage>
</organism>
<name>U2L434_9BACT</name>
<dbReference type="AlphaFoldDB" id="U2L434"/>
<dbReference type="SUPFAM" id="SSF54637">
    <property type="entry name" value="Thioesterase/thiol ester dehydrase-isomerase"/>
    <property type="match status" value="1"/>
</dbReference>
<dbReference type="Gene3D" id="3.10.129.10">
    <property type="entry name" value="Hotdog Thioesterase"/>
    <property type="match status" value="1"/>
</dbReference>
<proteinExistence type="predicted"/>
<dbReference type="InterPro" id="IPR006683">
    <property type="entry name" value="Thioestr_dom"/>
</dbReference>
<keyword evidence="3" id="KW-1185">Reference proteome</keyword>
<evidence type="ECO:0000259" key="1">
    <source>
        <dbReference type="Pfam" id="PF03061"/>
    </source>
</evidence>
<dbReference type="PATRIC" id="fig|1081904.3.peg.1935"/>
<dbReference type="Pfam" id="PF03061">
    <property type="entry name" value="4HBT"/>
    <property type="match status" value="1"/>
</dbReference>
<dbReference type="EMBL" id="AWET01000044">
    <property type="protein sequence ID" value="ERJ99090.1"/>
    <property type="molecule type" value="Genomic_DNA"/>
</dbReference>
<protein>
    <submittedName>
        <fullName evidence="2">Thioesterase family protein</fullName>
    </submittedName>
</protein>
<evidence type="ECO:0000313" key="3">
    <source>
        <dbReference type="Proteomes" id="UP000016600"/>
    </source>
</evidence>